<keyword evidence="1" id="KW-0732">Signal</keyword>
<comment type="caution">
    <text evidence="2">The sequence shown here is derived from an EMBL/GenBank/DDBJ whole genome shotgun (WGS) entry which is preliminary data.</text>
</comment>
<dbReference type="InParanoid" id="A0A7J6IJ02"/>
<evidence type="ECO:0000256" key="1">
    <source>
        <dbReference type="SAM" id="SignalP"/>
    </source>
</evidence>
<name>A0A7J6IJ02_COLFN</name>
<dbReference type="AlphaFoldDB" id="A0A7J6IJ02"/>
<dbReference type="GeneID" id="43607241"/>
<dbReference type="RefSeq" id="XP_031880063.1">
    <property type="nucleotide sequence ID" value="XM_032023053.1"/>
</dbReference>
<gene>
    <name evidence="2" type="ORF">CGGC5_v014317</name>
</gene>
<protein>
    <submittedName>
        <fullName evidence="2">Uncharacterized protein</fullName>
    </submittedName>
</protein>
<proteinExistence type="predicted"/>
<feature type="signal peptide" evidence="1">
    <location>
        <begin position="1"/>
        <end position="19"/>
    </location>
</feature>
<reference evidence="2 3" key="1">
    <citation type="submission" date="2012-08" db="EMBL/GenBank/DDBJ databases">
        <authorList>
            <person name="Gan P.H.P."/>
            <person name="Ikeda K."/>
            <person name="Irieda H."/>
            <person name="Narusaka M."/>
            <person name="O'Connell R.J."/>
            <person name="Narusaka Y."/>
            <person name="Takano Y."/>
            <person name="Kubo Y."/>
            <person name="Shirasu K."/>
        </authorList>
    </citation>
    <scope>NUCLEOTIDE SEQUENCE [LARGE SCALE GENOMIC DNA]</scope>
    <source>
        <strain evidence="2 3">Nara gc5</strain>
    </source>
</reference>
<dbReference type="OrthoDB" id="3692311at2759"/>
<dbReference type="Proteomes" id="UP000011096">
    <property type="component" value="Unassembled WGS sequence"/>
</dbReference>
<reference evidence="2 3" key="2">
    <citation type="submission" date="2020-04" db="EMBL/GenBank/DDBJ databases">
        <title>Genome sequencing and assembly of multiple isolates from the Colletotrichum gloeosporioides species complex.</title>
        <authorList>
            <person name="Gan P."/>
            <person name="Shirasu K."/>
        </authorList>
    </citation>
    <scope>NUCLEOTIDE SEQUENCE [LARGE SCALE GENOMIC DNA]</scope>
    <source>
        <strain evidence="2 3">Nara gc5</strain>
    </source>
</reference>
<dbReference type="EMBL" id="ANPB02000009">
    <property type="protein sequence ID" value="KAF4476618.1"/>
    <property type="molecule type" value="Genomic_DNA"/>
</dbReference>
<evidence type="ECO:0000313" key="3">
    <source>
        <dbReference type="Proteomes" id="UP000011096"/>
    </source>
</evidence>
<feature type="chain" id="PRO_5029494067" evidence="1">
    <location>
        <begin position="20"/>
        <end position="404"/>
    </location>
</feature>
<accession>A0A7J6IJ02</accession>
<organism evidence="2 3">
    <name type="scientific">Colletotrichum fructicola (strain Nara gc5)</name>
    <name type="common">Anthracnose fungus</name>
    <name type="synonym">Colletotrichum gloeosporioides (strain Nara gc5)</name>
    <dbReference type="NCBI Taxonomy" id="1213859"/>
    <lineage>
        <taxon>Eukaryota</taxon>
        <taxon>Fungi</taxon>
        <taxon>Dikarya</taxon>
        <taxon>Ascomycota</taxon>
        <taxon>Pezizomycotina</taxon>
        <taxon>Sordariomycetes</taxon>
        <taxon>Hypocreomycetidae</taxon>
        <taxon>Glomerellales</taxon>
        <taxon>Glomerellaceae</taxon>
        <taxon>Colletotrichum</taxon>
        <taxon>Colletotrichum gloeosporioides species complex</taxon>
    </lineage>
</organism>
<evidence type="ECO:0000313" key="2">
    <source>
        <dbReference type="EMBL" id="KAF4476618.1"/>
    </source>
</evidence>
<sequence length="404" mass="42499">MHSFIYFAVFAGIVGITTASPTESNTDPTVCAPGTGFFQSCSNGFRGCCKADACTIGYCPDVTVTSSKTASVTATPIPEHKAHWQPETVSDPTVCKPGTGFFQSCSNGFRGCCKEDACTLGYCPPASEKRDETVCPPNTGFFQSCANGFRGCCKGDACTLGYCPDVPATVVKRDDPTVCAPGTGFFQSCSNGFRGCCQSDACTLGYCPSTTEKRQDPTVCAPGTGFFQSCSNGFRGCCKADACTLGYCPSTTEKRQDPTVCAPGTGFFQSCSNGFRGCCKADACTIGYCPDLKVREPTVKRDETVCAPGTGFFQSCSNGFRGCCKQDACTIGYCPDVKSFETVTIAPKTSPTPTPEANHEWHADPKNTDPTVCAPGTGFFQSCSNGFRGCCKADACTIGYCPSN</sequence>
<keyword evidence="3" id="KW-1185">Reference proteome</keyword>